<dbReference type="EMBL" id="CADCVP010000132">
    <property type="protein sequence ID" value="CAA9488555.1"/>
    <property type="molecule type" value="Genomic_DNA"/>
</dbReference>
<organism evidence="2">
    <name type="scientific">uncultured Solirubrobacteraceae bacterium</name>
    <dbReference type="NCBI Taxonomy" id="1162706"/>
    <lineage>
        <taxon>Bacteria</taxon>
        <taxon>Bacillati</taxon>
        <taxon>Actinomycetota</taxon>
        <taxon>Thermoleophilia</taxon>
        <taxon>Solirubrobacterales</taxon>
        <taxon>Solirubrobacteraceae</taxon>
        <taxon>environmental samples</taxon>
    </lineage>
</organism>
<feature type="region of interest" description="Disordered" evidence="1">
    <location>
        <begin position="31"/>
        <end position="58"/>
    </location>
</feature>
<dbReference type="AlphaFoldDB" id="A0A6J4SD28"/>
<name>A0A6J4SD28_9ACTN</name>
<accession>A0A6J4SD28</accession>
<reference evidence="2" key="1">
    <citation type="submission" date="2020-02" db="EMBL/GenBank/DDBJ databases">
        <authorList>
            <person name="Meier V. D."/>
        </authorList>
    </citation>
    <scope>NUCLEOTIDE SEQUENCE</scope>
    <source>
        <strain evidence="2">AVDCRST_MAG69</strain>
    </source>
</reference>
<protein>
    <submittedName>
        <fullName evidence="2">Uncharacterized protein</fullName>
    </submittedName>
</protein>
<sequence>MTADGCLERVSCIQREFPIGRVTLRAPGMSAPFPRGWPPPGTGPYVSPATPGARHAEA</sequence>
<evidence type="ECO:0000256" key="1">
    <source>
        <dbReference type="SAM" id="MobiDB-lite"/>
    </source>
</evidence>
<evidence type="ECO:0000313" key="2">
    <source>
        <dbReference type="EMBL" id="CAA9488555.1"/>
    </source>
</evidence>
<gene>
    <name evidence="2" type="ORF">AVDCRST_MAG69-1203</name>
</gene>
<proteinExistence type="predicted"/>